<dbReference type="InterPro" id="IPR011008">
    <property type="entry name" value="Dimeric_a/b-barrel"/>
</dbReference>
<name>A0A2R8BMK7_9RHOB</name>
<gene>
    <name evidence="1" type="ORF">DEA8626_03698</name>
</gene>
<accession>A0A2R8BMK7</accession>
<dbReference type="SUPFAM" id="SSF54909">
    <property type="entry name" value="Dimeric alpha+beta barrel"/>
    <property type="match status" value="1"/>
</dbReference>
<reference evidence="1 2" key="1">
    <citation type="submission" date="2018-03" db="EMBL/GenBank/DDBJ databases">
        <authorList>
            <person name="Keele B.F."/>
        </authorList>
    </citation>
    <scope>NUCLEOTIDE SEQUENCE [LARGE SCALE GENOMIC DNA]</scope>
    <source>
        <strain evidence="1 2">CECT 8626</strain>
    </source>
</reference>
<protein>
    <recommendedName>
        <fullName evidence="3">ABM domain-containing protein</fullName>
    </recommendedName>
</protein>
<evidence type="ECO:0000313" key="2">
    <source>
        <dbReference type="Proteomes" id="UP000244924"/>
    </source>
</evidence>
<keyword evidence="2" id="KW-1185">Reference proteome</keyword>
<dbReference type="Proteomes" id="UP000244924">
    <property type="component" value="Unassembled WGS sequence"/>
</dbReference>
<dbReference type="RefSeq" id="WP_108854619.1">
    <property type="nucleotide sequence ID" value="NZ_OMOQ01000003.1"/>
</dbReference>
<dbReference type="AlphaFoldDB" id="A0A2R8BMK7"/>
<dbReference type="EMBL" id="OMOQ01000003">
    <property type="protein sequence ID" value="SPH24647.1"/>
    <property type="molecule type" value="Genomic_DNA"/>
</dbReference>
<evidence type="ECO:0008006" key="3">
    <source>
        <dbReference type="Google" id="ProtNLM"/>
    </source>
</evidence>
<dbReference type="Gene3D" id="3.30.70.100">
    <property type="match status" value="1"/>
</dbReference>
<organism evidence="1 2">
    <name type="scientific">Albidovulum aquaemixtae</name>
    <dbReference type="NCBI Taxonomy" id="1542388"/>
    <lineage>
        <taxon>Bacteria</taxon>
        <taxon>Pseudomonadati</taxon>
        <taxon>Pseudomonadota</taxon>
        <taxon>Alphaproteobacteria</taxon>
        <taxon>Rhodobacterales</taxon>
        <taxon>Paracoccaceae</taxon>
        <taxon>Albidovulum</taxon>
    </lineage>
</organism>
<dbReference type="OrthoDB" id="3396217at2"/>
<proteinExistence type="predicted"/>
<sequence length="105" mass="11392">MTDKITVLAPFTLAKGKTEADLLAASAAFQANFVAAEPGVLRRELVRTGDGKYIDIVQFRSAADLEDVMEKEKTSAVCHAFFEVMEEGDGSDSCIAHYQSIATYP</sequence>
<evidence type="ECO:0000313" key="1">
    <source>
        <dbReference type="EMBL" id="SPH24647.1"/>
    </source>
</evidence>